<keyword evidence="3" id="KW-1185">Reference proteome</keyword>
<organism evidence="2 3">
    <name type="scientific">Streptomyces gibsoniae</name>
    <dbReference type="NCBI Taxonomy" id="3075529"/>
    <lineage>
        <taxon>Bacteria</taxon>
        <taxon>Bacillati</taxon>
        <taxon>Actinomycetota</taxon>
        <taxon>Actinomycetes</taxon>
        <taxon>Kitasatosporales</taxon>
        <taxon>Streptomycetaceae</taxon>
        <taxon>Streptomyces</taxon>
    </lineage>
</organism>
<evidence type="ECO:0000313" key="3">
    <source>
        <dbReference type="Proteomes" id="UP001183809"/>
    </source>
</evidence>
<sequence length="136" mass="14989">MHRSRTVIQAAHHAARIDQAAGDAGRAYALLAKLPGIRPWIAAQVGHRALGDAAALPLGDYHLGRMTGAALLGRRLDDSEIEAIYEPFRPHRYRVLRLIELTPRSAPAARPGHRVQEPCTERPSGPKRSRLRQLTS</sequence>
<feature type="compositionally biased region" description="Basic residues" evidence="1">
    <location>
        <begin position="125"/>
        <end position="136"/>
    </location>
</feature>
<name>A0ABU2U9A3_9ACTN</name>
<dbReference type="InterPro" id="IPR011257">
    <property type="entry name" value="DNA_glycosylase"/>
</dbReference>
<dbReference type="EMBL" id="JAVREY010000117">
    <property type="protein sequence ID" value="MDT0469606.1"/>
    <property type="molecule type" value="Genomic_DNA"/>
</dbReference>
<gene>
    <name evidence="2" type="ORF">RM764_42855</name>
</gene>
<proteinExistence type="predicted"/>
<comment type="caution">
    <text evidence="2">The sequence shown here is derived from an EMBL/GenBank/DDBJ whole genome shotgun (WGS) entry which is preliminary data.</text>
</comment>
<dbReference type="Proteomes" id="UP001183809">
    <property type="component" value="Unassembled WGS sequence"/>
</dbReference>
<evidence type="ECO:0000256" key="1">
    <source>
        <dbReference type="SAM" id="MobiDB-lite"/>
    </source>
</evidence>
<accession>A0ABU2U9A3</accession>
<feature type="region of interest" description="Disordered" evidence="1">
    <location>
        <begin position="106"/>
        <end position="136"/>
    </location>
</feature>
<dbReference type="SUPFAM" id="SSF48150">
    <property type="entry name" value="DNA-glycosylase"/>
    <property type="match status" value="1"/>
</dbReference>
<reference evidence="3" key="1">
    <citation type="submission" date="2023-07" db="EMBL/GenBank/DDBJ databases">
        <title>30 novel species of actinomycetes from the DSMZ collection.</title>
        <authorList>
            <person name="Nouioui I."/>
        </authorList>
    </citation>
    <scope>NUCLEOTIDE SEQUENCE [LARGE SCALE GENOMIC DNA]</scope>
    <source>
        <strain evidence="3">DSM 41699</strain>
    </source>
</reference>
<evidence type="ECO:0000313" key="2">
    <source>
        <dbReference type="EMBL" id="MDT0469606.1"/>
    </source>
</evidence>
<protein>
    <submittedName>
        <fullName evidence="2">Uncharacterized protein</fullName>
    </submittedName>
</protein>